<dbReference type="SUPFAM" id="SSF55486">
    <property type="entry name" value="Metalloproteases ('zincins'), catalytic domain"/>
    <property type="match status" value="1"/>
</dbReference>
<dbReference type="Proteomes" id="UP000317421">
    <property type="component" value="Unassembled WGS sequence"/>
</dbReference>
<comment type="caution">
    <text evidence="2">The sequence shown here is derived from an EMBL/GenBank/DDBJ whole genome shotgun (WGS) entry which is preliminary data.</text>
</comment>
<protein>
    <recommendedName>
        <fullName evidence="4">Peptidase M10 metallopeptidase domain-containing protein</fullName>
    </recommendedName>
</protein>
<evidence type="ECO:0008006" key="4">
    <source>
        <dbReference type="Google" id="ProtNLM"/>
    </source>
</evidence>
<sequence precursor="true">MRLAALTLAALLSAATAPAINVVLDYTYDSGSFFSTGTANGQKARATVKAAADYFSSILDDSFARVQKPNDYVSTAPNSPNAISTWNWSIEFENPSTGGTVLIDNPVIPADEYRIYVGARNLPTSTLGFGGPGGGSRRSSISYYFPSQLAEIEAITEDFFAAVDRRGEPVGEFGRWGGSLTFDTVGTTWNYDHTVAPTSGQNDLLSVALHEIGHTLGFGASAEFQGLGVGNFFTGLEATAANGGSNPGITVDKGHWTNGTISTVFGGSASQEAAMDPSITTGTRKLWTALDAAALADIGWDVVTPGLLGDYNSDNLVNAADYTIWRDSLGTGNVIGTYAEWRDNYGASAPASSLAVPEPGSLVLLLLAGSGWRRRC</sequence>
<evidence type="ECO:0000313" key="2">
    <source>
        <dbReference type="EMBL" id="TWT99153.1"/>
    </source>
</evidence>
<dbReference type="OrthoDB" id="8198236at2"/>
<dbReference type="Gene3D" id="3.40.390.10">
    <property type="entry name" value="Collagenase (Catalytic Domain)"/>
    <property type="match status" value="1"/>
</dbReference>
<organism evidence="2 3">
    <name type="scientific">Botrimarina colliarenosi</name>
    <dbReference type="NCBI Taxonomy" id="2528001"/>
    <lineage>
        <taxon>Bacteria</taxon>
        <taxon>Pseudomonadati</taxon>
        <taxon>Planctomycetota</taxon>
        <taxon>Planctomycetia</taxon>
        <taxon>Pirellulales</taxon>
        <taxon>Lacipirellulaceae</taxon>
        <taxon>Botrimarina</taxon>
    </lineage>
</organism>
<reference evidence="2 3" key="1">
    <citation type="submission" date="2019-02" db="EMBL/GenBank/DDBJ databases">
        <title>Deep-cultivation of Planctomycetes and their phenomic and genomic characterization uncovers novel biology.</title>
        <authorList>
            <person name="Wiegand S."/>
            <person name="Jogler M."/>
            <person name="Boedeker C."/>
            <person name="Pinto D."/>
            <person name="Vollmers J."/>
            <person name="Rivas-Marin E."/>
            <person name="Kohn T."/>
            <person name="Peeters S.H."/>
            <person name="Heuer A."/>
            <person name="Rast P."/>
            <person name="Oberbeckmann S."/>
            <person name="Bunk B."/>
            <person name="Jeske O."/>
            <person name="Meyerdierks A."/>
            <person name="Storesund J.E."/>
            <person name="Kallscheuer N."/>
            <person name="Luecker S."/>
            <person name="Lage O.M."/>
            <person name="Pohl T."/>
            <person name="Merkel B.J."/>
            <person name="Hornburger P."/>
            <person name="Mueller R.-W."/>
            <person name="Bruemmer F."/>
            <person name="Labrenz M."/>
            <person name="Spormann A.M."/>
            <person name="Op Den Camp H."/>
            <person name="Overmann J."/>
            <person name="Amann R."/>
            <person name="Jetten M.S.M."/>
            <person name="Mascher T."/>
            <person name="Medema M.H."/>
            <person name="Devos D.P."/>
            <person name="Kaster A.-K."/>
            <person name="Ovreas L."/>
            <person name="Rohde M."/>
            <person name="Galperin M.Y."/>
            <person name="Jogler C."/>
        </authorList>
    </citation>
    <scope>NUCLEOTIDE SEQUENCE [LARGE SCALE GENOMIC DNA]</scope>
    <source>
        <strain evidence="2 3">Pla108</strain>
    </source>
</reference>
<gene>
    <name evidence="2" type="ORF">Pla108_00870</name>
</gene>
<dbReference type="NCBIfam" id="TIGR02595">
    <property type="entry name" value="PEP_CTERM"/>
    <property type="match status" value="1"/>
</dbReference>
<evidence type="ECO:0000313" key="3">
    <source>
        <dbReference type="Proteomes" id="UP000317421"/>
    </source>
</evidence>
<name>A0A5C6ALU9_9BACT</name>
<dbReference type="InterPro" id="IPR013424">
    <property type="entry name" value="Ice-binding_C"/>
</dbReference>
<dbReference type="EMBL" id="SJPR01000001">
    <property type="protein sequence ID" value="TWT99153.1"/>
    <property type="molecule type" value="Genomic_DNA"/>
</dbReference>
<keyword evidence="1" id="KW-0732">Signal</keyword>
<dbReference type="RefSeq" id="WP_146441393.1">
    <property type="nucleotide sequence ID" value="NZ_SJPR01000001.1"/>
</dbReference>
<proteinExistence type="predicted"/>
<accession>A0A5C6ALU9</accession>
<feature type="signal peptide" evidence="1">
    <location>
        <begin position="1"/>
        <end position="19"/>
    </location>
</feature>
<feature type="chain" id="PRO_5022693148" description="Peptidase M10 metallopeptidase domain-containing protein" evidence="1">
    <location>
        <begin position="20"/>
        <end position="376"/>
    </location>
</feature>
<dbReference type="GO" id="GO:0008237">
    <property type="term" value="F:metallopeptidase activity"/>
    <property type="evidence" value="ECO:0007669"/>
    <property type="project" value="InterPro"/>
</dbReference>
<keyword evidence="3" id="KW-1185">Reference proteome</keyword>
<dbReference type="InterPro" id="IPR024079">
    <property type="entry name" value="MetalloPept_cat_dom_sf"/>
</dbReference>
<dbReference type="AlphaFoldDB" id="A0A5C6ALU9"/>
<evidence type="ECO:0000256" key="1">
    <source>
        <dbReference type="SAM" id="SignalP"/>
    </source>
</evidence>